<evidence type="ECO:0000256" key="1">
    <source>
        <dbReference type="SAM" id="Phobius"/>
    </source>
</evidence>
<accession>A0A5C3QMW5</accession>
<keyword evidence="1" id="KW-0472">Membrane</keyword>
<feature type="transmembrane region" description="Helical" evidence="1">
    <location>
        <begin position="138"/>
        <end position="160"/>
    </location>
</feature>
<dbReference type="AlphaFoldDB" id="A0A5C3QMW5"/>
<keyword evidence="3" id="KW-1185">Reference proteome</keyword>
<dbReference type="EMBL" id="ML178821">
    <property type="protein sequence ID" value="TFL03142.1"/>
    <property type="molecule type" value="Genomic_DNA"/>
</dbReference>
<protein>
    <submittedName>
        <fullName evidence="2">Uncharacterized protein</fullName>
    </submittedName>
</protein>
<feature type="transmembrane region" description="Helical" evidence="1">
    <location>
        <begin position="80"/>
        <end position="101"/>
    </location>
</feature>
<organism evidence="2 3">
    <name type="scientific">Pterulicium gracile</name>
    <dbReference type="NCBI Taxonomy" id="1884261"/>
    <lineage>
        <taxon>Eukaryota</taxon>
        <taxon>Fungi</taxon>
        <taxon>Dikarya</taxon>
        <taxon>Basidiomycota</taxon>
        <taxon>Agaricomycotina</taxon>
        <taxon>Agaricomycetes</taxon>
        <taxon>Agaricomycetidae</taxon>
        <taxon>Agaricales</taxon>
        <taxon>Pleurotineae</taxon>
        <taxon>Pterulaceae</taxon>
        <taxon>Pterulicium</taxon>
    </lineage>
</organism>
<dbReference type="Proteomes" id="UP000305067">
    <property type="component" value="Unassembled WGS sequence"/>
</dbReference>
<proteinExistence type="predicted"/>
<evidence type="ECO:0000313" key="2">
    <source>
        <dbReference type="EMBL" id="TFL03142.1"/>
    </source>
</evidence>
<name>A0A5C3QMW5_9AGAR</name>
<sequence length="201" mass="22622">MKTRLCEDIIRLKDVHRTSQGYSLCLFDPAVGEMVEGNVLPIPELGQAGSLVYSSSPFAWVVSCRSAVFHRHSVFHCSLLLCYAVLLGVCRSSCGLPFLWFCRCPYAAILLDYLFPIGQRRFCPAFCAAGFDLLRNDFMTGVVLLVQSLFLALLLPRLLLACSSRGPLFCQDLFVLPCLCWKRPKRGGKRWEFVGNRLENC</sequence>
<keyword evidence="1" id="KW-0812">Transmembrane</keyword>
<evidence type="ECO:0000313" key="3">
    <source>
        <dbReference type="Proteomes" id="UP000305067"/>
    </source>
</evidence>
<gene>
    <name evidence="2" type="ORF">BDV98DRAFT_417431</name>
</gene>
<reference evidence="2 3" key="1">
    <citation type="journal article" date="2019" name="Nat. Ecol. Evol.">
        <title>Megaphylogeny resolves global patterns of mushroom evolution.</title>
        <authorList>
            <person name="Varga T."/>
            <person name="Krizsan K."/>
            <person name="Foldi C."/>
            <person name="Dima B."/>
            <person name="Sanchez-Garcia M."/>
            <person name="Sanchez-Ramirez S."/>
            <person name="Szollosi G.J."/>
            <person name="Szarkandi J.G."/>
            <person name="Papp V."/>
            <person name="Albert L."/>
            <person name="Andreopoulos W."/>
            <person name="Angelini C."/>
            <person name="Antonin V."/>
            <person name="Barry K.W."/>
            <person name="Bougher N.L."/>
            <person name="Buchanan P."/>
            <person name="Buyck B."/>
            <person name="Bense V."/>
            <person name="Catcheside P."/>
            <person name="Chovatia M."/>
            <person name="Cooper J."/>
            <person name="Damon W."/>
            <person name="Desjardin D."/>
            <person name="Finy P."/>
            <person name="Geml J."/>
            <person name="Haridas S."/>
            <person name="Hughes K."/>
            <person name="Justo A."/>
            <person name="Karasinski D."/>
            <person name="Kautmanova I."/>
            <person name="Kiss B."/>
            <person name="Kocsube S."/>
            <person name="Kotiranta H."/>
            <person name="LaButti K.M."/>
            <person name="Lechner B.E."/>
            <person name="Liimatainen K."/>
            <person name="Lipzen A."/>
            <person name="Lukacs Z."/>
            <person name="Mihaltcheva S."/>
            <person name="Morgado L.N."/>
            <person name="Niskanen T."/>
            <person name="Noordeloos M.E."/>
            <person name="Ohm R.A."/>
            <person name="Ortiz-Santana B."/>
            <person name="Ovrebo C."/>
            <person name="Racz N."/>
            <person name="Riley R."/>
            <person name="Savchenko A."/>
            <person name="Shiryaev A."/>
            <person name="Soop K."/>
            <person name="Spirin V."/>
            <person name="Szebenyi C."/>
            <person name="Tomsovsky M."/>
            <person name="Tulloss R.E."/>
            <person name="Uehling J."/>
            <person name="Grigoriev I.V."/>
            <person name="Vagvolgyi C."/>
            <person name="Papp T."/>
            <person name="Martin F.M."/>
            <person name="Miettinen O."/>
            <person name="Hibbett D.S."/>
            <person name="Nagy L.G."/>
        </authorList>
    </citation>
    <scope>NUCLEOTIDE SEQUENCE [LARGE SCALE GENOMIC DNA]</scope>
    <source>
        <strain evidence="2 3">CBS 309.79</strain>
    </source>
</reference>
<keyword evidence="1" id="KW-1133">Transmembrane helix</keyword>